<dbReference type="GO" id="GO:0003676">
    <property type="term" value="F:nucleic acid binding"/>
    <property type="evidence" value="ECO:0007669"/>
    <property type="project" value="InterPro"/>
</dbReference>
<keyword evidence="3" id="KW-1185">Reference proteome</keyword>
<organism evidence="2 3">
    <name type="scientific">Clonorchis sinensis</name>
    <name type="common">Chinese liver fluke</name>
    <dbReference type="NCBI Taxonomy" id="79923"/>
    <lineage>
        <taxon>Eukaryota</taxon>
        <taxon>Metazoa</taxon>
        <taxon>Spiralia</taxon>
        <taxon>Lophotrochozoa</taxon>
        <taxon>Platyhelminthes</taxon>
        <taxon>Trematoda</taxon>
        <taxon>Digenea</taxon>
        <taxon>Opisthorchiida</taxon>
        <taxon>Opisthorchiata</taxon>
        <taxon>Opisthorchiidae</taxon>
        <taxon>Clonorchis</taxon>
    </lineage>
</organism>
<evidence type="ECO:0000256" key="1">
    <source>
        <dbReference type="SAM" id="MobiDB-lite"/>
    </source>
</evidence>
<dbReference type="GO" id="GO:0032480">
    <property type="term" value="P:negative regulation of type I interferon production"/>
    <property type="evidence" value="ECO:0007669"/>
    <property type="project" value="InterPro"/>
</dbReference>
<protein>
    <submittedName>
        <fullName evidence="2">G patch domain-containing protein 3</fullName>
    </submittedName>
</protein>
<dbReference type="PANTHER" id="PTHR14390">
    <property type="entry name" value="G PATCH DOMAIN CONTAINING PROTEIN 3"/>
    <property type="match status" value="1"/>
</dbReference>
<dbReference type="AlphaFoldDB" id="A0A419Q748"/>
<evidence type="ECO:0000313" key="2">
    <source>
        <dbReference type="EMBL" id="KAG5447455.1"/>
    </source>
</evidence>
<name>A0A419Q748_CLOSI</name>
<dbReference type="STRING" id="79923.A0A419Q748"/>
<gene>
    <name evidence="2" type="ORF">CSKR_107496</name>
</gene>
<dbReference type="Pfam" id="PF01585">
    <property type="entry name" value="G-patch"/>
    <property type="match status" value="1"/>
</dbReference>
<evidence type="ECO:0000313" key="3">
    <source>
        <dbReference type="Proteomes" id="UP000286415"/>
    </source>
</evidence>
<dbReference type="InParanoid" id="A0A419Q748"/>
<dbReference type="GO" id="GO:0045893">
    <property type="term" value="P:positive regulation of DNA-templated transcription"/>
    <property type="evidence" value="ECO:0007669"/>
    <property type="project" value="TreeGrafter"/>
</dbReference>
<dbReference type="PANTHER" id="PTHR14390:SF2">
    <property type="entry name" value="G PATCH DOMAIN-CONTAINING PROTEIN 3"/>
    <property type="match status" value="1"/>
</dbReference>
<dbReference type="Proteomes" id="UP000286415">
    <property type="component" value="Unassembled WGS sequence"/>
</dbReference>
<dbReference type="OrthoDB" id="5842926at2759"/>
<feature type="non-terminal residue" evidence="2">
    <location>
        <position position="906"/>
    </location>
</feature>
<dbReference type="EMBL" id="NIRI02000042">
    <property type="protein sequence ID" value="KAG5447455.1"/>
    <property type="molecule type" value="Genomic_DNA"/>
</dbReference>
<dbReference type="PROSITE" id="PS50174">
    <property type="entry name" value="G_PATCH"/>
    <property type="match status" value="1"/>
</dbReference>
<dbReference type="SMART" id="SM00443">
    <property type="entry name" value="G_patch"/>
    <property type="match status" value="1"/>
</dbReference>
<proteinExistence type="predicted"/>
<dbReference type="InterPro" id="IPR040341">
    <property type="entry name" value="GPATCH3"/>
</dbReference>
<sequence>MGRVGIPDGRHFVYGSFWRARRILSHVRKSWNTKSLLCSRTSGAFLGGQACQAEQTGQPSQMRLGNPRILELWVAYTYGVVLAPDEQANGVGLGMQVHFYIFTKHVTTHVPASNLEGQETVFVRPLPMDQHGMRDCVSVTRTMGCRGTQTATPRIGLKAASVDQIFLLRHALGRRHTYEQPTIFVIVDFEGVFDSVNPFVFVNTLTQLGMSQKAKSFIILAYMYALSLVSETNTNKVTELELAQWSRPELNYRKVRGSNPLSACRFLSRLRVFFLCSYVSVERRFPLLSVDRIRLLLSWLGQPGSIPALVLTSGGMAASRRKGNTADRLMLKSMNLEKASSNLRTLKSPTIQSSAVVSVCSKWTLNIEECFVLSTLGVVGQFCAKTPVNNYRTKDCVLSSIGLIKHLRDKTRRDNCQFCALLTLPERLSDEFIRRYDKTHWLSTDVKENETPLEECCRLQIIQWDNHATEVATLQALLEFKPPGWMPRGNVGTPTSHFFNLIKNCQLDSSIISKLRLNFSPADRRRRYGAVPYNYSEPNQMGLLSFHDILPAEVRSGHGTRIIDDSDYSDFTETRRLTSENPPELPEQQASNAESSDEECLPEQEPDEPCEEWERFEALHDDPYKLERRDKANLKYEDKIELVWEKGGPGLVFHTDERTWRKMDPLRKEEFFDEPGSFDWDIDMHPYEDETELSVGPTPTGHWGSARDTTDLIHMQRTEESIDLPHPSLDKSTLFRRETKEKGFGFGLMRKMGWKPGMRLGRHAVKGLLVPVDSDDGLPPRVRTGLGYYGPRLERRRPSDDMHTKPVCSSRTVYIRSVFDSPSYVRSRSQLGHTPSLLRRNDPVDEIKYRSDFCARSSLRSSSEGKSINSSDHATVTTTKQRTVILSPYANVSKEGISFCLVDYYD</sequence>
<feature type="compositionally biased region" description="Acidic residues" evidence="1">
    <location>
        <begin position="595"/>
        <end position="610"/>
    </location>
</feature>
<reference evidence="2 3" key="2">
    <citation type="journal article" date="2021" name="Genomics">
        <title>High-quality reference genome for Clonorchis sinensis.</title>
        <authorList>
            <person name="Young N.D."/>
            <person name="Stroehlein A.J."/>
            <person name="Kinkar L."/>
            <person name="Wang T."/>
            <person name="Sohn W.M."/>
            <person name="Chang B.C.H."/>
            <person name="Kaur P."/>
            <person name="Weisz D."/>
            <person name="Dudchenko O."/>
            <person name="Aiden E.L."/>
            <person name="Korhonen P.K."/>
            <person name="Gasser R.B."/>
        </authorList>
    </citation>
    <scope>NUCLEOTIDE SEQUENCE [LARGE SCALE GENOMIC DNA]</scope>
    <source>
        <strain evidence="2">Cs-k2</strain>
    </source>
</reference>
<dbReference type="GO" id="GO:0039536">
    <property type="term" value="P:negative regulation of RIG-I signaling pathway"/>
    <property type="evidence" value="ECO:0007669"/>
    <property type="project" value="InterPro"/>
</dbReference>
<comment type="caution">
    <text evidence="2">The sequence shown here is derived from an EMBL/GenBank/DDBJ whole genome shotgun (WGS) entry which is preliminary data.</text>
</comment>
<accession>A0A419Q748</accession>
<reference evidence="2 3" key="1">
    <citation type="journal article" date="2018" name="Biotechnol. Adv.">
        <title>Improved genomic resources and new bioinformatic workflow for the carcinogenic parasite Clonorchis sinensis: Biotechnological implications.</title>
        <authorList>
            <person name="Wang D."/>
            <person name="Korhonen P.K."/>
            <person name="Gasser R.B."/>
            <person name="Young N.D."/>
        </authorList>
    </citation>
    <scope>NUCLEOTIDE SEQUENCE [LARGE SCALE GENOMIC DNA]</scope>
    <source>
        <strain evidence="2">Cs-k2</strain>
    </source>
</reference>
<feature type="region of interest" description="Disordered" evidence="1">
    <location>
        <begin position="573"/>
        <end position="610"/>
    </location>
</feature>
<dbReference type="InterPro" id="IPR000467">
    <property type="entry name" value="G_patch_dom"/>
</dbReference>